<dbReference type="PANTHER" id="PTHR22911">
    <property type="entry name" value="ACYL-MALONYL CONDENSING ENZYME-RELATED"/>
    <property type="match status" value="1"/>
</dbReference>
<dbReference type="EMBL" id="FOEG01000004">
    <property type="protein sequence ID" value="SEO91747.1"/>
    <property type="molecule type" value="Genomic_DNA"/>
</dbReference>
<dbReference type="InterPro" id="IPR000620">
    <property type="entry name" value="EamA_dom"/>
</dbReference>
<feature type="transmembrane region" description="Helical" evidence="1">
    <location>
        <begin position="123"/>
        <end position="144"/>
    </location>
</feature>
<reference evidence="3 4" key="1">
    <citation type="submission" date="2016-10" db="EMBL/GenBank/DDBJ databases">
        <authorList>
            <person name="de Groot N.N."/>
        </authorList>
    </citation>
    <scope>NUCLEOTIDE SEQUENCE [LARGE SCALE GENOMIC DNA]</scope>
    <source>
        <strain evidence="3 4">CGMCC 1.6291</strain>
    </source>
</reference>
<feature type="transmembrane region" description="Helical" evidence="1">
    <location>
        <begin position="35"/>
        <end position="53"/>
    </location>
</feature>
<dbReference type="Proteomes" id="UP000199657">
    <property type="component" value="Unassembled WGS sequence"/>
</dbReference>
<dbReference type="PANTHER" id="PTHR22911:SF135">
    <property type="entry name" value="BLR4310 PROTEIN"/>
    <property type="match status" value="1"/>
</dbReference>
<feature type="domain" description="EamA" evidence="2">
    <location>
        <begin position="5"/>
        <end position="137"/>
    </location>
</feature>
<feature type="transmembrane region" description="Helical" evidence="1">
    <location>
        <begin position="93"/>
        <end position="114"/>
    </location>
</feature>
<feature type="transmembrane region" description="Helical" evidence="1">
    <location>
        <begin position="175"/>
        <end position="193"/>
    </location>
</feature>
<evidence type="ECO:0000256" key="1">
    <source>
        <dbReference type="SAM" id="Phobius"/>
    </source>
</evidence>
<evidence type="ECO:0000259" key="2">
    <source>
        <dbReference type="Pfam" id="PF00892"/>
    </source>
</evidence>
<keyword evidence="1" id="KW-0472">Membrane</keyword>
<sequence>MNHRRGTLLALAGVTALSFDALLVRLALADSAVVIFWRGLLMAVALTLVLRIWRGRWSWQAVREAGAPGWLTSVGFGLSLILFVLAIMNTRAANVVVILTAAPLFAALFSGIFLREWVPARTWVAMALCGVGIVLVFGGSVGFGGWLGDLFALCAAMVTGGNLTILRRSPGVDRMAAVAGGGLFACLVVLPFADPLAVPLAGVVALAVMGLVQMPLALGLMGEATRYLPSAEVSLFLLVETVLGTFWVWAVLGEEPPGMTLLGGGLLLTTLAVHSWIGLRNQRRSGA</sequence>
<feature type="transmembrane region" description="Helical" evidence="1">
    <location>
        <begin position="233"/>
        <end position="252"/>
    </location>
</feature>
<dbReference type="Pfam" id="PF00892">
    <property type="entry name" value="EamA"/>
    <property type="match status" value="2"/>
</dbReference>
<feature type="domain" description="EamA" evidence="2">
    <location>
        <begin position="147"/>
        <end position="273"/>
    </location>
</feature>
<keyword evidence="1" id="KW-0812">Transmembrane</keyword>
<dbReference type="GO" id="GO:0016020">
    <property type="term" value="C:membrane"/>
    <property type="evidence" value="ECO:0007669"/>
    <property type="project" value="InterPro"/>
</dbReference>
<dbReference type="InterPro" id="IPR037185">
    <property type="entry name" value="EmrE-like"/>
</dbReference>
<organism evidence="3 4">
    <name type="scientific">Aquisalimonas asiatica</name>
    <dbReference type="NCBI Taxonomy" id="406100"/>
    <lineage>
        <taxon>Bacteria</taxon>
        <taxon>Pseudomonadati</taxon>
        <taxon>Pseudomonadota</taxon>
        <taxon>Gammaproteobacteria</taxon>
        <taxon>Chromatiales</taxon>
        <taxon>Ectothiorhodospiraceae</taxon>
        <taxon>Aquisalimonas</taxon>
    </lineage>
</organism>
<feature type="transmembrane region" description="Helical" evidence="1">
    <location>
        <begin position="150"/>
        <end position="166"/>
    </location>
</feature>
<dbReference type="AlphaFoldDB" id="A0A1H8TLK6"/>
<evidence type="ECO:0000313" key="4">
    <source>
        <dbReference type="Proteomes" id="UP000199657"/>
    </source>
</evidence>
<dbReference type="RefSeq" id="WP_091644085.1">
    <property type="nucleotide sequence ID" value="NZ_FOEG01000004.1"/>
</dbReference>
<accession>A0A1H8TLK6</accession>
<proteinExistence type="predicted"/>
<keyword evidence="1" id="KW-1133">Transmembrane helix</keyword>
<keyword evidence="4" id="KW-1185">Reference proteome</keyword>
<dbReference type="SUPFAM" id="SSF103481">
    <property type="entry name" value="Multidrug resistance efflux transporter EmrE"/>
    <property type="match status" value="2"/>
</dbReference>
<feature type="transmembrane region" description="Helical" evidence="1">
    <location>
        <begin position="199"/>
        <end position="221"/>
    </location>
</feature>
<dbReference type="STRING" id="406100.SAMN04488052_104298"/>
<name>A0A1H8TLK6_9GAMM</name>
<feature type="transmembrane region" description="Helical" evidence="1">
    <location>
        <begin position="65"/>
        <end position="87"/>
    </location>
</feature>
<evidence type="ECO:0000313" key="3">
    <source>
        <dbReference type="EMBL" id="SEO91747.1"/>
    </source>
</evidence>
<gene>
    <name evidence="3" type="ORF">SAMN04488052_104298</name>
</gene>
<feature type="transmembrane region" description="Helical" evidence="1">
    <location>
        <begin position="258"/>
        <end position="279"/>
    </location>
</feature>
<dbReference type="OrthoDB" id="5192439at2"/>
<protein>
    <submittedName>
        <fullName evidence="3">Threonine/homoserine efflux transporter RhtA</fullName>
    </submittedName>
</protein>